<dbReference type="OrthoDB" id="2256270at2759"/>
<feature type="transmembrane region" description="Helical" evidence="1">
    <location>
        <begin position="12"/>
        <end position="33"/>
    </location>
</feature>
<sequence>MILPHGPSCRVVFWLGSLCITVSMVAANTLLLAKAYLAHQRNRWLLAAGALLIVIPSPVNIWAICFCSHLVLTPDIGCLMVFPDYYPWLKFGLDAPLNIIFSVAFLLVVHRQYRKCGTDLWAQLGRDGLAVMLLVVASNLTSCTQTVDYYRKQRTP</sequence>
<reference evidence="3" key="1">
    <citation type="journal article" date="2018" name="Nat. Microbiol.">
        <title>Leveraging single-cell genomics to expand the fungal tree of life.</title>
        <authorList>
            <person name="Ahrendt S.R."/>
            <person name="Quandt C.A."/>
            <person name="Ciobanu D."/>
            <person name="Clum A."/>
            <person name="Salamov A."/>
            <person name="Andreopoulos B."/>
            <person name="Cheng J.F."/>
            <person name="Woyke T."/>
            <person name="Pelin A."/>
            <person name="Henrissat B."/>
            <person name="Reynolds N.K."/>
            <person name="Benny G.L."/>
            <person name="Smith M.E."/>
            <person name="James T.Y."/>
            <person name="Grigoriev I.V."/>
        </authorList>
    </citation>
    <scope>NUCLEOTIDE SEQUENCE [LARGE SCALE GENOMIC DNA]</scope>
    <source>
        <strain evidence="3">RSA 1356</strain>
    </source>
</reference>
<evidence type="ECO:0000313" key="3">
    <source>
        <dbReference type="Proteomes" id="UP000271241"/>
    </source>
</evidence>
<name>A0A4V1IX44_9FUNG</name>
<gene>
    <name evidence="2" type="ORF">THASP1DRAFT_22414</name>
</gene>
<keyword evidence="3" id="KW-1185">Reference proteome</keyword>
<feature type="transmembrane region" description="Helical" evidence="1">
    <location>
        <begin position="91"/>
        <end position="109"/>
    </location>
</feature>
<feature type="transmembrane region" description="Helical" evidence="1">
    <location>
        <begin position="45"/>
        <end position="71"/>
    </location>
</feature>
<keyword evidence="1" id="KW-0812">Transmembrane</keyword>
<keyword evidence="1" id="KW-0472">Membrane</keyword>
<proteinExistence type="predicted"/>
<protein>
    <recommendedName>
        <fullName evidence="4">G-protein coupled receptors family 1 profile domain-containing protein</fullName>
    </recommendedName>
</protein>
<keyword evidence="1" id="KW-1133">Transmembrane helix</keyword>
<evidence type="ECO:0000313" key="2">
    <source>
        <dbReference type="EMBL" id="RKP09769.1"/>
    </source>
</evidence>
<dbReference type="EMBL" id="KZ992489">
    <property type="protein sequence ID" value="RKP09769.1"/>
    <property type="molecule type" value="Genomic_DNA"/>
</dbReference>
<evidence type="ECO:0008006" key="4">
    <source>
        <dbReference type="Google" id="ProtNLM"/>
    </source>
</evidence>
<dbReference type="Proteomes" id="UP000271241">
    <property type="component" value="Unassembled WGS sequence"/>
</dbReference>
<organism evidence="2 3">
    <name type="scientific">Thamnocephalis sphaerospora</name>
    <dbReference type="NCBI Taxonomy" id="78915"/>
    <lineage>
        <taxon>Eukaryota</taxon>
        <taxon>Fungi</taxon>
        <taxon>Fungi incertae sedis</taxon>
        <taxon>Zoopagomycota</taxon>
        <taxon>Zoopagomycotina</taxon>
        <taxon>Zoopagomycetes</taxon>
        <taxon>Zoopagales</taxon>
        <taxon>Sigmoideomycetaceae</taxon>
        <taxon>Thamnocephalis</taxon>
    </lineage>
</organism>
<accession>A0A4V1IX44</accession>
<evidence type="ECO:0000256" key="1">
    <source>
        <dbReference type="SAM" id="Phobius"/>
    </source>
</evidence>
<dbReference type="AlphaFoldDB" id="A0A4V1IX44"/>